<evidence type="ECO:0000313" key="2">
    <source>
        <dbReference type="EMBL" id="MBO3275668.1"/>
    </source>
</evidence>
<keyword evidence="3" id="KW-1185">Reference proteome</keyword>
<proteinExistence type="inferred from homology"/>
<gene>
    <name evidence="2" type="ORF">JFY56_10570</name>
</gene>
<dbReference type="PANTHER" id="PTHR42964:SF1">
    <property type="entry name" value="POLYKETIDE BIOSYNTHESIS ENOYL-COA HYDRATASE PKSH-RELATED"/>
    <property type="match status" value="1"/>
</dbReference>
<dbReference type="Gene3D" id="3.90.226.10">
    <property type="entry name" value="2-enoyl-CoA Hydratase, Chain A, domain 1"/>
    <property type="match status" value="1"/>
</dbReference>
<organism evidence="2 3">
    <name type="scientific">Pseudomonas schmalbachii</name>
    <dbReference type="NCBI Taxonomy" id="2816993"/>
    <lineage>
        <taxon>Bacteria</taxon>
        <taxon>Pseudomonadati</taxon>
        <taxon>Pseudomonadota</taxon>
        <taxon>Gammaproteobacteria</taxon>
        <taxon>Pseudomonadales</taxon>
        <taxon>Pseudomonadaceae</taxon>
        <taxon>Pseudomonas</taxon>
    </lineage>
</organism>
<sequence length="262" mass="27687">MNFQSPVLHSIENGIARLVLNRPDDGNAISLAFCSAFAEAVEQIARAELRCIVISANGPRFCSGGDIGEFVENRERLPEHIGAMLELLNPAMKKLATLPVPVVSVVHGSAGGAGIALACCADFVLASEKVRVRGGYSAIGLTPDIGASYYVAQRIGAAKAKRMFILNETFDAQQCLAMGLFDQLHAPEELAGAAETLVRTLACGATAAYGLVKQLCDGAASRDVETHLDIEGAALLASTRSEDAREGVQAFIDKRAPEFKGR</sequence>
<protein>
    <submittedName>
        <fullName evidence="2">Enoyl-CoA hydratase/isomerase family protein</fullName>
    </submittedName>
</protein>
<dbReference type="PANTHER" id="PTHR42964">
    <property type="entry name" value="ENOYL-COA HYDRATASE"/>
    <property type="match status" value="1"/>
</dbReference>
<dbReference type="Proteomes" id="UP000669060">
    <property type="component" value="Unassembled WGS sequence"/>
</dbReference>
<dbReference type="InterPro" id="IPR029045">
    <property type="entry name" value="ClpP/crotonase-like_dom_sf"/>
</dbReference>
<dbReference type="CDD" id="cd06558">
    <property type="entry name" value="crotonase-like"/>
    <property type="match status" value="1"/>
</dbReference>
<dbReference type="RefSeq" id="WP_208313609.1">
    <property type="nucleotide sequence ID" value="NZ_JAELYA010000003.1"/>
</dbReference>
<comment type="caution">
    <text evidence="2">The sequence shown here is derived from an EMBL/GenBank/DDBJ whole genome shotgun (WGS) entry which is preliminary data.</text>
</comment>
<dbReference type="InterPro" id="IPR051683">
    <property type="entry name" value="Enoyl-CoA_Hydratase/Isomerase"/>
</dbReference>
<dbReference type="InterPro" id="IPR001753">
    <property type="entry name" value="Enoyl-CoA_hydra/iso"/>
</dbReference>
<reference evidence="2 3" key="1">
    <citation type="submission" date="2020-12" db="EMBL/GenBank/DDBJ databases">
        <title>Pseudomonas schmalbachii sp. nov. isolated from millipede gut.</title>
        <authorList>
            <person name="Shelomi M."/>
        </authorList>
    </citation>
    <scope>NUCLEOTIDE SEQUENCE [LARGE SCALE GENOMIC DNA]</scope>
    <source>
        <strain evidence="2 3">Milli4</strain>
    </source>
</reference>
<dbReference type="Gene3D" id="1.10.12.10">
    <property type="entry name" value="Lyase 2-enoyl-coa Hydratase, Chain A, domain 2"/>
    <property type="match status" value="1"/>
</dbReference>
<name>A0ABS3TRC1_9PSED</name>
<dbReference type="EMBL" id="JAELYA010000003">
    <property type="protein sequence ID" value="MBO3275668.1"/>
    <property type="molecule type" value="Genomic_DNA"/>
</dbReference>
<accession>A0ABS3TRC1</accession>
<evidence type="ECO:0000256" key="1">
    <source>
        <dbReference type="ARBA" id="ARBA00005254"/>
    </source>
</evidence>
<dbReference type="InterPro" id="IPR014748">
    <property type="entry name" value="Enoyl-CoA_hydra_C"/>
</dbReference>
<comment type="similarity">
    <text evidence="1">Belongs to the enoyl-CoA hydratase/isomerase family.</text>
</comment>
<evidence type="ECO:0000313" key="3">
    <source>
        <dbReference type="Proteomes" id="UP000669060"/>
    </source>
</evidence>
<dbReference type="SUPFAM" id="SSF52096">
    <property type="entry name" value="ClpP/crotonase"/>
    <property type="match status" value="1"/>
</dbReference>
<dbReference type="Pfam" id="PF00378">
    <property type="entry name" value="ECH_1"/>
    <property type="match status" value="1"/>
</dbReference>